<dbReference type="InterPro" id="IPR024445">
    <property type="entry name" value="Tnp_ISXO2-like"/>
</dbReference>
<dbReference type="AlphaFoldDB" id="A0A2H0WKH0"/>
<dbReference type="NCBIfam" id="NF033547">
    <property type="entry name" value="transpos_IS1595"/>
    <property type="match status" value="1"/>
</dbReference>
<dbReference type="Proteomes" id="UP000230787">
    <property type="component" value="Unassembled WGS sequence"/>
</dbReference>
<name>A0A2H0WKH0_UNCKA</name>
<organism evidence="2 3">
    <name type="scientific">candidate division WWE3 bacterium CG09_land_8_20_14_0_10_39_24</name>
    <dbReference type="NCBI Taxonomy" id="1975088"/>
    <lineage>
        <taxon>Bacteria</taxon>
        <taxon>Katanobacteria</taxon>
    </lineage>
</organism>
<evidence type="ECO:0000313" key="2">
    <source>
        <dbReference type="EMBL" id="PIS13184.1"/>
    </source>
</evidence>
<proteinExistence type="predicted"/>
<reference evidence="3" key="1">
    <citation type="submission" date="2017-09" db="EMBL/GenBank/DDBJ databases">
        <title>Depth-based differentiation of microbial function through sediment-hosted aquifers and enrichment of novel symbionts in the deep terrestrial subsurface.</title>
        <authorList>
            <person name="Probst A.J."/>
            <person name="Ladd B."/>
            <person name="Jarett J.K."/>
            <person name="Geller-Mcgrath D.E."/>
            <person name="Sieber C.M.K."/>
            <person name="Emerson J.B."/>
            <person name="Anantharaman K."/>
            <person name="Thomas B.C."/>
            <person name="Malmstrom R."/>
            <person name="Stieglmeier M."/>
            <person name="Klingl A."/>
            <person name="Woyke T."/>
            <person name="Ryan C.M."/>
            <person name="Banfield J.F."/>
        </authorList>
    </citation>
    <scope>NUCLEOTIDE SEQUENCE [LARGE SCALE GENOMIC DNA]</scope>
</reference>
<feature type="domain" description="ISXO2-like transposase" evidence="1">
    <location>
        <begin position="117"/>
        <end position="247"/>
    </location>
</feature>
<evidence type="ECO:0000313" key="3">
    <source>
        <dbReference type="Proteomes" id="UP000230787"/>
    </source>
</evidence>
<dbReference type="EMBL" id="PEZN01000001">
    <property type="protein sequence ID" value="PIS13184.1"/>
    <property type="molecule type" value="Genomic_DNA"/>
</dbReference>
<dbReference type="SMART" id="SM01126">
    <property type="entry name" value="DDE_Tnp_IS1595"/>
    <property type="match status" value="1"/>
</dbReference>
<comment type="caution">
    <text evidence="2">The sequence shown here is derived from an EMBL/GenBank/DDBJ whole genome shotgun (WGS) entry which is preliminary data.</text>
</comment>
<gene>
    <name evidence="2" type="ORF">COT69_00025</name>
</gene>
<dbReference type="InterPro" id="IPR024442">
    <property type="entry name" value="Transposase_Zn_ribbon"/>
</dbReference>
<sequence length="269" mass="31940">MRNMYQLNQIPSETQIQKNIRQAVFGTHMFCPVCQSRNVVRYGERYRCRKCRTKFSLLSHTWLSNMKLGLEIFWFVLWCWISQVPVKQTMALTKLSEKTVRLWFDRFRSHLPEEENTLGKIIQLDEAYFGGRNGRTLFMGKEIGTRNLVYRTLPHPHPAREDAWEFLQRYVAPKSTICTDGAGIYRGIDSWWPVKHETDIHKKFQFEKTSEIEGIFGVLRTFIRRMYHHVTVDKLPYLVGEFCFRFCHPEIFEDPRSYLMSALKLVPTG</sequence>
<protein>
    <recommendedName>
        <fullName evidence="1">ISXO2-like transposase domain-containing protein</fullName>
    </recommendedName>
</protein>
<accession>A0A2H0WKH0</accession>
<dbReference type="Pfam" id="PF12762">
    <property type="entry name" value="DDE_Tnp_IS1595"/>
    <property type="match status" value="1"/>
</dbReference>
<dbReference type="Pfam" id="PF12760">
    <property type="entry name" value="Zn_ribbon_IS1595"/>
    <property type="match status" value="1"/>
</dbReference>
<evidence type="ECO:0000259" key="1">
    <source>
        <dbReference type="SMART" id="SM01126"/>
    </source>
</evidence>